<name>A0AA37T413_9GAMM</name>
<feature type="signal peptide" evidence="1">
    <location>
        <begin position="1"/>
        <end position="32"/>
    </location>
</feature>
<evidence type="ECO:0000313" key="2">
    <source>
        <dbReference type="EMBL" id="GLS26603.1"/>
    </source>
</evidence>
<protein>
    <submittedName>
        <fullName evidence="2">Uncharacterized protein</fullName>
    </submittedName>
</protein>
<dbReference type="AlphaFoldDB" id="A0AA37T413"/>
<organism evidence="2 3">
    <name type="scientific">Marinibactrum halimedae</name>
    <dbReference type="NCBI Taxonomy" id="1444977"/>
    <lineage>
        <taxon>Bacteria</taxon>
        <taxon>Pseudomonadati</taxon>
        <taxon>Pseudomonadota</taxon>
        <taxon>Gammaproteobacteria</taxon>
        <taxon>Cellvibrionales</taxon>
        <taxon>Cellvibrionaceae</taxon>
        <taxon>Marinibactrum</taxon>
    </lineage>
</organism>
<accession>A0AA37T413</accession>
<dbReference type="EMBL" id="BSPD01000056">
    <property type="protein sequence ID" value="GLS26603.1"/>
    <property type="molecule type" value="Genomic_DNA"/>
</dbReference>
<reference evidence="2 3" key="1">
    <citation type="journal article" date="2014" name="Int. J. Syst. Evol. Microbiol.">
        <title>Complete genome sequence of Corynebacterium casei LMG S-19264T (=DSM 44701T), isolated from a smear-ripened cheese.</title>
        <authorList>
            <consortium name="US DOE Joint Genome Institute (JGI-PGF)"/>
            <person name="Walter F."/>
            <person name="Albersmeier A."/>
            <person name="Kalinowski J."/>
            <person name="Ruckert C."/>
        </authorList>
    </citation>
    <scope>NUCLEOTIDE SEQUENCE [LARGE SCALE GENOMIC DNA]</scope>
    <source>
        <strain evidence="2 3">NBRC 110095</strain>
    </source>
</reference>
<keyword evidence="3" id="KW-1185">Reference proteome</keyword>
<dbReference type="Proteomes" id="UP001156870">
    <property type="component" value="Unassembled WGS sequence"/>
</dbReference>
<gene>
    <name evidence="2" type="ORF">GCM10007877_23190</name>
</gene>
<evidence type="ECO:0000256" key="1">
    <source>
        <dbReference type="SAM" id="SignalP"/>
    </source>
</evidence>
<sequence>MGSHFIKNSAKTTVITKILVLFLGAMINQACANQANGRLEFLTESVLSTSFTAVVSHKKVTKLSSNANDGDEYELSAEVINLISGKEQKVINYRMFVEPGEEVVLNQDPVIIFLCESKGQYYWPGVGAEFPATEAFLKTVGKAAKIKSRQSPSEVDRHCEN</sequence>
<proteinExistence type="predicted"/>
<evidence type="ECO:0000313" key="3">
    <source>
        <dbReference type="Proteomes" id="UP001156870"/>
    </source>
</evidence>
<keyword evidence="1" id="KW-0732">Signal</keyword>
<dbReference type="RefSeq" id="WP_232593129.1">
    <property type="nucleotide sequence ID" value="NZ_BSPD01000056.1"/>
</dbReference>
<feature type="chain" id="PRO_5041377388" evidence="1">
    <location>
        <begin position="33"/>
        <end position="161"/>
    </location>
</feature>
<comment type="caution">
    <text evidence="2">The sequence shown here is derived from an EMBL/GenBank/DDBJ whole genome shotgun (WGS) entry which is preliminary data.</text>
</comment>